<reference evidence="1" key="2">
    <citation type="journal article" date="2015" name="Data Brief">
        <title>Shoot transcriptome of the giant reed, Arundo donax.</title>
        <authorList>
            <person name="Barrero R.A."/>
            <person name="Guerrero F.D."/>
            <person name="Moolhuijzen P."/>
            <person name="Goolsby J.A."/>
            <person name="Tidwell J."/>
            <person name="Bellgard S.E."/>
            <person name="Bellgard M.I."/>
        </authorList>
    </citation>
    <scope>NUCLEOTIDE SEQUENCE</scope>
    <source>
        <tissue evidence="1">Shoot tissue taken approximately 20 cm above the soil surface</tissue>
    </source>
</reference>
<sequence length="56" mass="5399">MVLWSETATALALSSSSSSSGGAGGRPGALVAADLRWCSMASCSASASAAASETFN</sequence>
<protein>
    <submittedName>
        <fullName evidence="1">Uncharacterized protein</fullName>
    </submittedName>
</protein>
<organism evidence="1">
    <name type="scientific">Arundo donax</name>
    <name type="common">Giant reed</name>
    <name type="synonym">Donax arundinaceus</name>
    <dbReference type="NCBI Taxonomy" id="35708"/>
    <lineage>
        <taxon>Eukaryota</taxon>
        <taxon>Viridiplantae</taxon>
        <taxon>Streptophyta</taxon>
        <taxon>Embryophyta</taxon>
        <taxon>Tracheophyta</taxon>
        <taxon>Spermatophyta</taxon>
        <taxon>Magnoliopsida</taxon>
        <taxon>Liliopsida</taxon>
        <taxon>Poales</taxon>
        <taxon>Poaceae</taxon>
        <taxon>PACMAD clade</taxon>
        <taxon>Arundinoideae</taxon>
        <taxon>Arundineae</taxon>
        <taxon>Arundo</taxon>
    </lineage>
</organism>
<evidence type="ECO:0000313" key="1">
    <source>
        <dbReference type="EMBL" id="JAE22695.1"/>
    </source>
</evidence>
<name>A0A0A9GC91_ARUDO</name>
<dbReference type="AlphaFoldDB" id="A0A0A9GC91"/>
<proteinExistence type="predicted"/>
<accession>A0A0A9GC91</accession>
<reference evidence="1" key="1">
    <citation type="submission" date="2014-09" db="EMBL/GenBank/DDBJ databases">
        <authorList>
            <person name="Magalhaes I.L.F."/>
            <person name="Oliveira U."/>
            <person name="Santos F.R."/>
            <person name="Vidigal T.H.D.A."/>
            <person name="Brescovit A.D."/>
            <person name="Santos A.J."/>
        </authorList>
    </citation>
    <scope>NUCLEOTIDE SEQUENCE</scope>
    <source>
        <tissue evidence="1">Shoot tissue taken approximately 20 cm above the soil surface</tissue>
    </source>
</reference>
<dbReference type="EMBL" id="GBRH01175201">
    <property type="protein sequence ID" value="JAE22695.1"/>
    <property type="molecule type" value="Transcribed_RNA"/>
</dbReference>